<evidence type="ECO:0000259" key="4">
    <source>
        <dbReference type="Pfam" id="PF01551"/>
    </source>
</evidence>
<accession>A0A420XRB7</accession>
<dbReference type="Pfam" id="PF01551">
    <property type="entry name" value="Peptidase_M23"/>
    <property type="match status" value="1"/>
</dbReference>
<keyword evidence="3" id="KW-1133">Transmembrane helix</keyword>
<dbReference type="InterPro" id="IPR011055">
    <property type="entry name" value="Dup_hybrid_motif"/>
</dbReference>
<dbReference type="EMBL" id="RBWV01000010">
    <property type="protein sequence ID" value="RKS77359.1"/>
    <property type="molecule type" value="Genomic_DNA"/>
</dbReference>
<dbReference type="RefSeq" id="WP_231121513.1">
    <property type="nucleotide sequence ID" value="NZ_RBWV01000010.1"/>
</dbReference>
<evidence type="ECO:0000256" key="2">
    <source>
        <dbReference type="SAM" id="MobiDB-lite"/>
    </source>
</evidence>
<evidence type="ECO:0000313" key="6">
    <source>
        <dbReference type="Proteomes" id="UP000281955"/>
    </source>
</evidence>
<dbReference type="PANTHER" id="PTHR21666:SF289">
    <property type="entry name" value="L-ALA--D-GLU ENDOPEPTIDASE"/>
    <property type="match status" value="1"/>
</dbReference>
<feature type="transmembrane region" description="Helical" evidence="3">
    <location>
        <begin position="223"/>
        <end position="240"/>
    </location>
</feature>
<keyword evidence="6" id="KW-1185">Reference proteome</keyword>
<dbReference type="SUPFAM" id="SSF51261">
    <property type="entry name" value="Duplicated hybrid motif"/>
    <property type="match status" value="1"/>
</dbReference>
<sequence>MPRLPHPRAPLLLLGLLLAALWAAAGWEARPARAAPAWRAPLTGPLEVVRPFDAPAQPWLPGHRGVDLAAGPGEQVLAAGSGVVLFAGPVGGRGVVSVGHGALRTTYEPVVPAAGVRSGAVVSAGQVLGVVAAAAGHCSPAACLHWGLLRGATYLDPLLLLGAAGPPRLLPLDGPVTGAPLRGGAAAPGSGSPARGSGTPAEGSGLLARAAPRRPPTGGVPRTGGLAAGAVTGAAALLLLRRR</sequence>
<comment type="caution">
    <text evidence="5">The sequence shown here is derived from an EMBL/GenBank/DDBJ whole genome shotgun (WGS) entry which is preliminary data.</text>
</comment>
<protein>
    <submittedName>
        <fullName evidence="5">Peptidase M23-like protein</fullName>
    </submittedName>
</protein>
<proteinExistence type="predicted"/>
<reference evidence="5 6" key="1">
    <citation type="submission" date="2018-10" db="EMBL/GenBank/DDBJ databases">
        <title>Genomic Encyclopedia of Archaeal and Bacterial Type Strains, Phase II (KMG-II): from individual species to whole genera.</title>
        <authorList>
            <person name="Goeker M."/>
        </authorList>
    </citation>
    <scope>NUCLEOTIDE SEQUENCE [LARGE SCALE GENOMIC DNA]</scope>
    <source>
        <strain evidence="5 6">RP-AC37</strain>
    </source>
</reference>
<dbReference type="PANTHER" id="PTHR21666">
    <property type="entry name" value="PEPTIDASE-RELATED"/>
    <property type="match status" value="1"/>
</dbReference>
<dbReference type="Proteomes" id="UP000281955">
    <property type="component" value="Unassembled WGS sequence"/>
</dbReference>
<gene>
    <name evidence="5" type="ORF">CLV35_1045</name>
</gene>
<dbReference type="Gene3D" id="2.70.70.10">
    <property type="entry name" value="Glucose Permease (Domain IIA)"/>
    <property type="match status" value="1"/>
</dbReference>
<name>A0A420XRB7_9ACTN</name>
<dbReference type="InterPro" id="IPR050570">
    <property type="entry name" value="Cell_wall_metabolism_enzyme"/>
</dbReference>
<feature type="region of interest" description="Disordered" evidence="2">
    <location>
        <begin position="181"/>
        <end position="225"/>
    </location>
</feature>
<organism evidence="5 6">
    <name type="scientific">Motilibacter peucedani</name>
    <dbReference type="NCBI Taxonomy" id="598650"/>
    <lineage>
        <taxon>Bacteria</taxon>
        <taxon>Bacillati</taxon>
        <taxon>Actinomycetota</taxon>
        <taxon>Actinomycetes</taxon>
        <taxon>Motilibacterales</taxon>
        <taxon>Motilibacteraceae</taxon>
        <taxon>Motilibacter</taxon>
    </lineage>
</organism>
<evidence type="ECO:0000313" key="5">
    <source>
        <dbReference type="EMBL" id="RKS77359.1"/>
    </source>
</evidence>
<evidence type="ECO:0000256" key="3">
    <source>
        <dbReference type="SAM" id="Phobius"/>
    </source>
</evidence>
<dbReference type="InterPro" id="IPR016047">
    <property type="entry name" value="M23ase_b-sheet_dom"/>
</dbReference>
<dbReference type="GO" id="GO:0004222">
    <property type="term" value="F:metalloendopeptidase activity"/>
    <property type="evidence" value="ECO:0007669"/>
    <property type="project" value="TreeGrafter"/>
</dbReference>
<keyword evidence="3" id="KW-0472">Membrane</keyword>
<keyword evidence="3" id="KW-0812">Transmembrane</keyword>
<dbReference type="InParanoid" id="A0A420XRB7"/>
<feature type="domain" description="M23ase beta-sheet core" evidence="4">
    <location>
        <begin position="62"/>
        <end position="157"/>
    </location>
</feature>
<dbReference type="AlphaFoldDB" id="A0A420XRB7"/>
<dbReference type="FunCoup" id="A0A420XRB7">
    <property type="interactions" value="1"/>
</dbReference>
<keyword evidence="1" id="KW-0732">Signal</keyword>
<evidence type="ECO:0000256" key="1">
    <source>
        <dbReference type="ARBA" id="ARBA00022729"/>
    </source>
</evidence>